<organism evidence="3 4">
    <name type="scientific">Bombiscardovia nodaiensis</name>
    <dbReference type="NCBI Taxonomy" id="2932181"/>
    <lineage>
        <taxon>Bacteria</taxon>
        <taxon>Bacillati</taxon>
        <taxon>Actinomycetota</taxon>
        <taxon>Actinomycetes</taxon>
        <taxon>Bifidobacteriales</taxon>
        <taxon>Bifidobacteriaceae</taxon>
        <taxon>Bombiscardovia</taxon>
    </lineage>
</organism>
<keyword evidence="4" id="KW-1185">Reference proteome</keyword>
<evidence type="ECO:0000313" key="4">
    <source>
        <dbReference type="Proteomes" id="UP001321766"/>
    </source>
</evidence>
<dbReference type="EMBL" id="AP026798">
    <property type="protein sequence ID" value="BDR52253.1"/>
    <property type="molecule type" value="Genomic_DNA"/>
</dbReference>
<accession>A0ABN6SA16</accession>
<feature type="region of interest" description="Disordered" evidence="1">
    <location>
        <begin position="46"/>
        <end position="67"/>
    </location>
</feature>
<evidence type="ECO:0000256" key="2">
    <source>
        <dbReference type="SAM" id="Phobius"/>
    </source>
</evidence>
<reference evidence="3 4" key="1">
    <citation type="journal article" date="2023" name="Microbiol. Spectr.">
        <title>Symbiosis of Carpenter Bees with Uncharacterized Lactic Acid Bacteria Showing NAD Auxotrophy.</title>
        <authorList>
            <person name="Kawasaki S."/>
            <person name="Ozawa K."/>
            <person name="Mori T."/>
            <person name="Yamamoto A."/>
            <person name="Ito M."/>
            <person name="Ohkuma M."/>
            <person name="Sakamoto M."/>
            <person name="Matsutani M."/>
        </authorList>
    </citation>
    <scope>NUCLEOTIDE SEQUENCE [LARGE SCALE GENOMIC DNA]</scope>
    <source>
        <strain evidence="3 4">Kim37-2</strain>
    </source>
</reference>
<dbReference type="Proteomes" id="UP001321766">
    <property type="component" value="Chromosome"/>
</dbReference>
<name>A0ABN6SA16_9BIFI</name>
<evidence type="ECO:0000313" key="3">
    <source>
        <dbReference type="EMBL" id="BDR52253.1"/>
    </source>
</evidence>
<gene>
    <name evidence="3" type="ORF">KIM372_01600</name>
</gene>
<feature type="compositionally biased region" description="Basic residues" evidence="1">
    <location>
        <begin position="48"/>
        <end position="58"/>
    </location>
</feature>
<protein>
    <submittedName>
        <fullName evidence="3">Uncharacterized protein</fullName>
    </submittedName>
</protein>
<sequence length="67" mass="7292">MPNGFTYYALFTLPTAGAIPLQRYTGATFIALTAITAVSLAGHQLSQARKRKEGKHSLRPNQTNSRS</sequence>
<evidence type="ECO:0000256" key="1">
    <source>
        <dbReference type="SAM" id="MobiDB-lite"/>
    </source>
</evidence>
<keyword evidence="2" id="KW-1133">Transmembrane helix</keyword>
<keyword evidence="2" id="KW-0472">Membrane</keyword>
<keyword evidence="2" id="KW-0812">Transmembrane</keyword>
<proteinExistence type="predicted"/>
<feature type="transmembrane region" description="Helical" evidence="2">
    <location>
        <begin position="28"/>
        <end position="46"/>
    </location>
</feature>